<protein>
    <submittedName>
        <fullName evidence="2">Isoflavone reductase-like protein</fullName>
    </submittedName>
</protein>
<sequence length="204" mass="23129">MQRFLPSEFGLDADHHNAVEPAASMYEQKRKIRRAIEAEGIPYTYISSNVFAAYYLSSLGQLNSTVPPRDKVVIQGDGNVKGVYVTEEDVGTYTKKAVEDPRTLNKTLYFRPPANVLTMNEIVSLWENKIGHTLEKSYVPAHQLLKNVQVCSYPLNLLWAICHSMLVTGDCINFEIEPSCGLEASELYPEVKYTTINHYFDQFV</sequence>
<dbReference type="GO" id="GO:0009807">
    <property type="term" value="P:lignan biosynthetic process"/>
    <property type="evidence" value="ECO:0007669"/>
    <property type="project" value="UniProtKB-ARBA"/>
</dbReference>
<dbReference type="Gene3D" id="3.40.50.720">
    <property type="entry name" value="NAD(P)-binding Rossmann-like Domain"/>
    <property type="match status" value="1"/>
</dbReference>
<proteinExistence type="predicted"/>
<dbReference type="OrthoDB" id="419598at2759"/>
<evidence type="ECO:0000313" key="3">
    <source>
        <dbReference type="Proteomes" id="UP000634136"/>
    </source>
</evidence>
<dbReference type="SUPFAM" id="SSF51735">
    <property type="entry name" value="NAD(P)-binding Rossmann-fold domains"/>
    <property type="match status" value="1"/>
</dbReference>
<feature type="domain" description="NmrA-like" evidence="1">
    <location>
        <begin position="2"/>
        <end position="200"/>
    </location>
</feature>
<gene>
    <name evidence="2" type="ORF">G2W53_020043</name>
</gene>
<dbReference type="EMBL" id="JAAIUW010000006">
    <property type="protein sequence ID" value="KAF7828879.1"/>
    <property type="molecule type" value="Genomic_DNA"/>
</dbReference>
<dbReference type="InterPro" id="IPR008030">
    <property type="entry name" value="NmrA-like"/>
</dbReference>
<dbReference type="Pfam" id="PF05368">
    <property type="entry name" value="NmrA"/>
    <property type="match status" value="1"/>
</dbReference>
<name>A0A834TVX7_9FABA</name>
<dbReference type="PANTHER" id="PTHR43349">
    <property type="entry name" value="PINORESINOL REDUCTASE-RELATED"/>
    <property type="match status" value="1"/>
</dbReference>
<dbReference type="AlphaFoldDB" id="A0A834TVX7"/>
<reference evidence="2" key="1">
    <citation type="submission" date="2020-09" db="EMBL/GenBank/DDBJ databases">
        <title>Genome-Enabled Discovery of Anthraquinone Biosynthesis in Senna tora.</title>
        <authorList>
            <person name="Kang S.-H."/>
            <person name="Pandey R.P."/>
            <person name="Lee C.-M."/>
            <person name="Sim J.-S."/>
            <person name="Jeong J.-T."/>
            <person name="Choi B.-S."/>
            <person name="Jung M."/>
            <person name="Ginzburg D."/>
            <person name="Zhao K."/>
            <person name="Won S.Y."/>
            <person name="Oh T.-J."/>
            <person name="Yu Y."/>
            <person name="Kim N.-H."/>
            <person name="Lee O.R."/>
            <person name="Lee T.-H."/>
            <person name="Bashyal P."/>
            <person name="Kim T.-S."/>
            <person name="Lee W.-H."/>
            <person name="Kawkins C."/>
            <person name="Kim C.-K."/>
            <person name="Kim J.S."/>
            <person name="Ahn B.O."/>
            <person name="Rhee S.Y."/>
            <person name="Sohng J.K."/>
        </authorList>
    </citation>
    <scope>NUCLEOTIDE SEQUENCE</scope>
    <source>
        <tissue evidence="2">Leaf</tissue>
    </source>
</reference>
<keyword evidence="3" id="KW-1185">Reference proteome</keyword>
<accession>A0A834TVX7</accession>
<dbReference type="InterPro" id="IPR036291">
    <property type="entry name" value="NAD(P)-bd_dom_sf"/>
</dbReference>
<dbReference type="InterPro" id="IPR050608">
    <property type="entry name" value="NmrA-type/Isoflavone_red_sf"/>
</dbReference>
<evidence type="ECO:0000313" key="2">
    <source>
        <dbReference type="EMBL" id="KAF7828879.1"/>
    </source>
</evidence>
<dbReference type="PANTHER" id="PTHR43349:SF40">
    <property type="entry name" value="PHENYLCOUMARAN BENZYLIC ETHER REDUCTASE-LIKE PROTEIN FI1"/>
    <property type="match status" value="1"/>
</dbReference>
<organism evidence="2 3">
    <name type="scientific">Senna tora</name>
    <dbReference type="NCBI Taxonomy" id="362788"/>
    <lineage>
        <taxon>Eukaryota</taxon>
        <taxon>Viridiplantae</taxon>
        <taxon>Streptophyta</taxon>
        <taxon>Embryophyta</taxon>
        <taxon>Tracheophyta</taxon>
        <taxon>Spermatophyta</taxon>
        <taxon>Magnoliopsida</taxon>
        <taxon>eudicotyledons</taxon>
        <taxon>Gunneridae</taxon>
        <taxon>Pentapetalae</taxon>
        <taxon>rosids</taxon>
        <taxon>fabids</taxon>
        <taxon>Fabales</taxon>
        <taxon>Fabaceae</taxon>
        <taxon>Caesalpinioideae</taxon>
        <taxon>Cassia clade</taxon>
        <taxon>Senna</taxon>
    </lineage>
</organism>
<dbReference type="Gene3D" id="3.90.25.10">
    <property type="entry name" value="UDP-galactose 4-epimerase, domain 1"/>
    <property type="match status" value="1"/>
</dbReference>
<dbReference type="Proteomes" id="UP000634136">
    <property type="component" value="Unassembled WGS sequence"/>
</dbReference>
<evidence type="ECO:0000259" key="1">
    <source>
        <dbReference type="Pfam" id="PF05368"/>
    </source>
</evidence>
<comment type="caution">
    <text evidence="2">The sequence shown here is derived from an EMBL/GenBank/DDBJ whole genome shotgun (WGS) entry which is preliminary data.</text>
</comment>